<evidence type="ECO:0000259" key="2">
    <source>
        <dbReference type="Pfam" id="PF03184"/>
    </source>
</evidence>
<feature type="domain" description="HTH psq-type" evidence="3">
    <location>
        <begin position="16"/>
        <end position="48"/>
    </location>
</feature>
<evidence type="ECO:0000256" key="1">
    <source>
        <dbReference type="ARBA" id="ARBA00004123"/>
    </source>
</evidence>
<dbReference type="Gene3D" id="3.30.420.10">
    <property type="entry name" value="Ribonuclease H-like superfamily/Ribonuclease H"/>
    <property type="match status" value="1"/>
</dbReference>
<proteinExistence type="predicted"/>
<dbReference type="InterPro" id="IPR007889">
    <property type="entry name" value="HTH_Psq"/>
</dbReference>
<dbReference type="InterPro" id="IPR050863">
    <property type="entry name" value="CenT-Element_Derived"/>
</dbReference>
<dbReference type="Pfam" id="PF03184">
    <property type="entry name" value="DDE_1"/>
    <property type="match status" value="1"/>
</dbReference>
<dbReference type="InterPro" id="IPR036397">
    <property type="entry name" value="RNaseH_sf"/>
</dbReference>
<dbReference type="InterPro" id="IPR009057">
    <property type="entry name" value="Homeodomain-like_sf"/>
</dbReference>
<dbReference type="PANTHER" id="PTHR19303">
    <property type="entry name" value="TRANSPOSON"/>
    <property type="match status" value="1"/>
</dbReference>
<dbReference type="EMBL" id="JBJJXI010000179">
    <property type="protein sequence ID" value="KAL3384092.1"/>
    <property type="molecule type" value="Genomic_DNA"/>
</dbReference>
<gene>
    <name evidence="4" type="ORF">TKK_020153</name>
</gene>
<evidence type="ECO:0000313" key="5">
    <source>
        <dbReference type="Proteomes" id="UP001627154"/>
    </source>
</evidence>
<protein>
    <recommendedName>
        <fullName evidence="6">HTH CENPB-type domain-containing protein</fullName>
    </recommendedName>
</protein>
<dbReference type="SUPFAM" id="SSF46689">
    <property type="entry name" value="Homeodomain-like"/>
    <property type="match status" value="1"/>
</dbReference>
<dbReference type="AlphaFoldDB" id="A0ABD2VU87"/>
<dbReference type="InterPro" id="IPR004875">
    <property type="entry name" value="DDE_SF_endonuclease_dom"/>
</dbReference>
<evidence type="ECO:0000259" key="3">
    <source>
        <dbReference type="Pfam" id="PF05225"/>
    </source>
</evidence>
<dbReference type="GO" id="GO:0005634">
    <property type="term" value="C:nucleus"/>
    <property type="evidence" value="ECO:0007669"/>
    <property type="project" value="UniProtKB-SubCell"/>
</dbReference>
<comment type="caution">
    <text evidence="4">The sequence shown here is derived from an EMBL/GenBank/DDBJ whole genome shotgun (WGS) entry which is preliminary data.</text>
</comment>
<reference evidence="4 5" key="1">
    <citation type="journal article" date="2024" name="bioRxiv">
        <title>A reference genome for Trichogramma kaykai: A tiny desert-dwelling parasitoid wasp with competing sex-ratio distorters.</title>
        <authorList>
            <person name="Culotta J."/>
            <person name="Lindsey A.R."/>
        </authorList>
    </citation>
    <scope>NUCLEOTIDE SEQUENCE [LARGE SCALE GENOMIC DNA]</scope>
    <source>
        <strain evidence="4 5">KSX58</strain>
    </source>
</reference>
<evidence type="ECO:0008006" key="6">
    <source>
        <dbReference type="Google" id="ProtNLM"/>
    </source>
</evidence>
<evidence type="ECO:0000313" key="4">
    <source>
        <dbReference type="EMBL" id="KAL3384092.1"/>
    </source>
</evidence>
<dbReference type="PANTHER" id="PTHR19303:SF71">
    <property type="entry name" value="ZINC FINGER PHD-TYPE DOMAIN-CONTAINING PROTEIN"/>
    <property type="match status" value="1"/>
</dbReference>
<dbReference type="Pfam" id="PF05225">
    <property type="entry name" value="HTH_psq"/>
    <property type="match status" value="1"/>
</dbReference>
<comment type="subcellular location">
    <subcellularLocation>
        <location evidence="1">Nucleus</location>
    </subcellularLocation>
</comment>
<feature type="domain" description="DDE-1" evidence="2">
    <location>
        <begin position="218"/>
        <end position="321"/>
    </location>
</feature>
<sequence length="352" mass="40376">MVRKYVRKEKSWTSNDLQQAFEEMSKGMTINHASSTYNIPRETLRRKYLLYKDVGQTDEIISEKSGCFKPVFNTEQEIVMYQKILEHDKQLHGFTPLEVRRLAYLYAEELKLPHKFDRVEKLAGIDWFNGFMSRHRTLSIRKPEPTSSLRFTAFNKDTVSDFFDLLNKLYDKYNFPNTNVYNVDETGVTCNPKSHAKVVSVMGKKQVGTRTSAERGKTVTTCICCSAAGAFMPPLLIFHRKTVNQLYLEGALAGATAEFNGTGWMDEAVFCRWMKKFIEFSHASKENPVLLVLDNHSTHVKNVEAIQLAIDNGVVMLSLPPAKILADVTNQDIPMQQPIELQEIRMQQPFQM</sequence>
<dbReference type="Gene3D" id="1.10.10.60">
    <property type="entry name" value="Homeodomain-like"/>
    <property type="match status" value="1"/>
</dbReference>
<accession>A0ABD2VU87</accession>
<organism evidence="4 5">
    <name type="scientific">Trichogramma kaykai</name>
    <dbReference type="NCBI Taxonomy" id="54128"/>
    <lineage>
        <taxon>Eukaryota</taxon>
        <taxon>Metazoa</taxon>
        <taxon>Ecdysozoa</taxon>
        <taxon>Arthropoda</taxon>
        <taxon>Hexapoda</taxon>
        <taxon>Insecta</taxon>
        <taxon>Pterygota</taxon>
        <taxon>Neoptera</taxon>
        <taxon>Endopterygota</taxon>
        <taxon>Hymenoptera</taxon>
        <taxon>Apocrita</taxon>
        <taxon>Proctotrupomorpha</taxon>
        <taxon>Chalcidoidea</taxon>
        <taxon>Trichogrammatidae</taxon>
        <taxon>Trichogramma</taxon>
    </lineage>
</organism>
<dbReference type="Proteomes" id="UP001627154">
    <property type="component" value="Unassembled WGS sequence"/>
</dbReference>
<keyword evidence="5" id="KW-1185">Reference proteome</keyword>
<name>A0ABD2VU87_9HYME</name>